<keyword evidence="2" id="KW-0812">Transmembrane</keyword>
<feature type="transmembrane region" description="Helical" evidence="2">
    <location>
        <begin position="124"/>
        <end position="144"/>
    </location>
</feature>
<keyword evidence="4" id="KW-1185">Reference proteome</keyword>
<reference evidence="3 4" key="1">
    <citation type="submission" date="2024-04" db="EMBL/GenBank/DDBJ databases">
        <authorList>
            <person name="Waldvogel A.-M."/>
            <person name="Schoenle A."/>
        </authorList>
    </citation>
    <scope>NUCLEOTIDE SEQUENCE [LARGE SCALE GENOMIC DNA]</scope>
</reference>
<evidence type="ECO:0000313" key="3">
    <source>
        <dbReference type="EMBL" id="CAL1609994.1"/>
    </source>
</evidence>
<name>A0AAV2M9X3_KNICA</name>
<feature type="compositionally biased region" description="Acidic residues" evidence="1">
    <location>
        <begin position="233"/>
        <end position="283"/>
    </location>
</feature>
<dbReference type="EMBL" id="OZ035829">
    <property type="protein sequence ID" value="CAL1609994.1"/>
    <property type="molecule type" value="Genomic_DNA"/>
</dbReference>
<gene>
    <name evidence="3" type="ORF">KC01_LOCUS36664</name>
</gene>
<feature type="region of interest" description="Disordered" evidence="1">
    <location>
        <begin position="166"/>
        <end position="193"/>
    </location>
</feature>
<keyword evidence="2" id="KW-0472">Membrane</keyword>
<keyword evidence="2" id="KW-1133">Transmembrane helix</keyword>
<feature type="region of interest" description="Disordered" evidence="1">
    <location>
        <begin position="206"/>
        <end position="283"/>
    </location>
</feature>
<dbReference type="Proteomes" id="UP001497482">
    <property type="component" value="Chromosome 7"/>
</dbReference>
<organism evidence="3 4">
    <name type="scientific">Knipowitschia caucasica</name>
    <name type="common">Caucasian dwarf goby</name>
    <name type="synonym">Pomatoschistus caucasicus</name>
    <dbReference type="NCBI Taxonomy" id="637954"/>
    <lineage>
        <taxon>Eukaryota</taxon>
        <taxon>Metazoa</taxon>
        <taxon>Chordata</taxon>
        <taxon>Craniata</taxon>
        <taxon>Vertebrata</taxon>
        <taxon>Euteleostomi</taxon>
        <taxon>Actinopterygii</taxon>
        <taxon>Neopterygii</taxon>
        <taxon>Teleostei</taxon>
        <taxon>Neoteleostei</taxon>
        <taxon>Acanthomorphata</taxon>
        <taxon>Gobiaria</taxon>
        <taxon>Gobiiformes</taxon>
        <taxon>Gobioidei</taxon>
        <taxon>Gobiidae</taxon>
        <taxon>Gobiinae</taxon>
        <taxon>Knipowitschia</taxon>
    </lineage>
</organism>
<feature type="region of interest" description="Disordered" evidence="1">
    <location>
        <begin position="89"/>
        <end position="108"/>
    </location>
</feature>
<evidence type="ECO:0000313" key="4">
    <source>
        <dbReference type="Proteomes" id="UP001497482"/>
    </source>
</evidence>
<sequence length="283" mass="30589">MVVVNREATSGLSEVSFEDETFDSSPSPAPRGGTKQRYSLFSCSSRRHEAKVQFILLLLAAARSKGASSSESPAPNVSTATMGENTATVTPELNTTGHHGNSNDSSVGQETDVWSMLLSHVKEVRVLVAFGLGVVLTVVVWALIKLCCRCRGSLHVSETLELVSTETVKETGQKDQASQTPAGAEEEQGAKEVEYSDIDFSALRKKDLPQEALTQEATETEYAEITPGRIQEEAQEEEAQGEEAQEEEAQGEEAQEEEAQGEEAQGEEKMEDAECLAEDCGEI</sequence>
<dbReference type="AlphaFoldDB" id="A0AAV2M9X3"/>
<feature type="region of interest" description="Disordered" evidence="1">
    <location>
        <begin position="1"/>
        <end position="36"/>
    </location>
</feature>
<evidence type="ECO:0000256" key="1">
    <source>
        <dbReference type="SAM" id="MobiDB-lite"/>
    </source>
</evidence>
<proteinExistence type="predicted"/>
<evidence type="ECO:0000256" key="2">
    <source>
        <dbReference type="SAM" id="Phobius"/>
    </source>
</evidence>
<protein>
    <submittedName>
        <fullName evidence="3">Uncharacterized protein</fullName>
    </submittedName>
</protein>
<accession>A0AAV2M9X3</accession>